<dbReference type="EMBL" id="LBNE01000002">
    <property type="protein sequence ID" value="KKO72372.1"/>
    <property type="molecule type" value="Genomic_DNA"/>
</dbReference>
<dbReference type="AlphaFoldDB" id="A0A171KU05"/>
<sequence length="827" mass="89673">MLWKKRVRLYRWRVLIFGALLLPGLPAHAFQTFADEDRSADLLGESAHQRYQFNTPTTVTYDPDTLGSNPAEARIYVADMGNHRIQVLDLSGRSIGMLDDADTLLASDSPASSVPGIQAPLGIAFLSRSEAEDERLAGLYVNDVGRHQILFFRTVADNADTFQYVTAFGTPGSGAGDALQMPRNVVITPQGYMVVSDEFNHRIKVFRLDPDQGYQATLLQTLGWQDASGHPAGAGPIIRGTDRDYGAPSSNYDDYAAAPEKRDGFRIPQGLTYYRAPSGATYIYVADNGNNRVKVYHLDAASGQLTLLDMIGRLRDASNAVDHLKRPRGVRTDAQGNLYIADTYNGRILRLPNLAQPGEAHAVRYRASGADDARATWVYGHLGIHQVEMRSPTTAANEDAAFQLPNDLVPLVRPDGSIQRENIWSWGMLYTNARVHLVSDSGNNRIKKCWTNDAGTSLLRCSVSRGVGTVADNEFWGYPRTLPGQLHSASGMAWLPSSQRLLVSDTPNSRINIYNAAGVYQGRFTGTDISLGVTGIGSFRDPVFGDAVAVLVGADLTLPWPYSGNSSLRIYDAGGSLRHIFNLNTRTTGLGVPAIGLSNGNYPVSVSVRPQTATGRQHAIYISSFSNLVWRFDYNASSGSLTRIWHSGGADSAKGNDLGASWSLGPAFYDQGQPGSFDQIGSVLALGDRIYVTDRRNQRIQALAPATGALIGQVGIGGGTYDHPSSLDPQRFFLPAGLAHDTARDAFLVADGFNMVARAWHNPDGVSPDGNGQISPAYLGHWLNPALGTRPGGMFDTELVTSGGDAVYVFSLISNRITRFDWSELQP</sequence>
<dbReference type="InterPro" id="IPR001258">
    <property type="entry name" value="NHL_repeat"/>
</dbReference>
<dbReference type="InterPro" id="IPR011042">
    <property type="entry name" value="6-blade_b-propeller_TolB-like"/>
</dbReference>
<dbReference type="SUPFAM" id="SSF63825">
    <property type="entry name" value="YWTD domain"/>
    <property type="match status" value="1"/>
</dbReference>
<feature type="signal peptide" evidence="2">
    <location>
        <begin position="1"/>
        <end position="29"/>
    </location>
</feature>
<dbReference type="GO" id="GO:0000209">
    <property type="term" value="P:protein polyubiquitination"/>
    <property type="evidence" value="ECO:0007669"/>
    <property type="project" value="TreeGrafter"/>
</dbReference>
<dbReference type="GO" id="GO:0008270">
    <property type="term" value="F:zinc ion binding"/>
    <property type="evidence" value="ECO:0007669"/>
    <property type="project" value="UniProtKB-KW"/>
</dbReference>
<keyword evidence="2" id="KW-0732">Signal</keyword>
<evidence type="ECO:0000256" key="2">
    <source>
        <dbReference type="SAM" id="SignalP"/>
    </source>
</evidence>
<dbReference type="InterPro" id="IPR050952">
    <property type="entry name" value="TRIM-NHL_E3_ligases"/>
</dbReference>
<evidence type="ECO:0008006" key="5">
    <source>
        <dbReference type="Google" id="ProtNLM"/>
    </source>
</evidence>
<accession>A0A171KU05</accession>
<evidence type="ECO:0000313" key="3">
    <source>
        <dbReference type="EMBL" id="KKO72372.1"/>
    </source>
</evidence>
<protein>
    <recommendedName>
        <fullName evidence="5">NHL repeat-containing protein</fullName>
    </recommendedName>
</protein>
<comment type="caution">
    <text evidence="3">The sequence shown here is derived from an EMBL/GenBank/DDBJ whole genome shotgun (WGS) entry which is preliminary data.</text>
</comment>
<feature type="chain" id="PRO_5007908700" description="NHL repeat-containing protein" evidence="2">
    <location>
        <begin position="30"/>
        <end position="827"/>
    </location>
</feature>
<proteinExistence type="predicted"/>
<dbReference type="Pfam" id="PF01436">
    <property type="entry name" value="NHL"/>
    <property type="match status" value="1"/>
</dbReference>
<dbReference type="CDD" id="cd05819">
    <property type="entry name" value="NHL"/>
    <property type="match status" value="1"/>
</dbReference>
<organism evidence="3 4">
    <name type="scientific">Kerstersia gyiorum</name>
    <dbReference type="NCBI Taxonomy" id="206506"/>
    <lineage>
        <taxon>Bacteria</taxon>
        <taxon>Pseudomonadati</taxon>
        <taxon>Pseudomonadota</taxon>
        <taxon>Betaproteobacteria</taxon>
        <taxon>Burkholderiales</taxon>
        <taxon>Alcaligenaceae</taxon>
        <taxon>Kerstersia</taxon>
    </lineage>
</organism>
<dbReference type="GO" id="GO:0061630">
    <property type="term" value="F:ubiquitin protein ligase activity"/>
    <property type="evidence" value="ECO:0007669"/>
    <property type="project" value="TreeGrafter"/>
</dbReference>
<name>A0A171KU05_9BURK</name>
<evidence type="ECO:0000256" key="1">
    <source>
        <dbReference type="ARBA" id="ARBA00022737"/>
    </source>
</evidence>
<evidence type="ECO:0000313" key="4">
    <source>
        <dbReference type="Proteomes" id="UP000078084"/>
    </source>
</evidence>
<dbReference type="Gene3D" id="2.120.10.30">
    <property type="entry name" value="TolB, C-terminal domain"/>
    <property type="match status" value="5"/>
</dbReference>
<dbReference type="PANTHER" id="PTHR24104">
    <property type="entry name" value="E3 UBIQUITIN-PROTEIN LIGASE NHLRC1-RELATED"/>
    <property type="match status" value="1"/>
</dbReference>
<reference evidence="3 4" key="1">
    <citation type="submission" date="2015-04" db="EMBL/GenBank/DDBJ databases">
        <title>Genome sequence of Kerstersia gyiorum CG1.</title>
        <authorList>
            <person name="Greninger A.L."/>
            <person name="Kozyreva V."/>
            <person name="Chaturvedi V."/>
        </authorList>
    </citation>
    <scope>NUCLEOTIDE SEQUENCE [LARGE SCALE GENOMIC DNA]</scope>
    <source>
        <strain evidence="3 4">CG1</strain>
    </source>
</reference>
<keyword evidence="4" id="KW-1185">Reference proteome</keyword>
<dbReference type="STRING" id="206506.AAV32_04645"/>
<dbReference type="PANTHER" id="PTHR24104:SF25">
    <property type="entry name" value="PROTEIN LIN-41"/>
    <property type="match status" value="1"/>
</dbReference>
<dbReference type="GO" id="GO:0043161">
    <property type="term" value="P:proteasome-mediated ubiquitin-dependent protein catabolic process"/>
    <property type="evidence" value="ECO:0007669"/>
    <property type="project" value="TreeGrafter"/>
</dbReference>
<dbReference type="RefSeq" id="WP_068368179.1">
    <property type="nucleotide sequence ID" value="NZ_LBNE01000002.1"/>
</dbReference>
<dbReference type="PATRIC" id="fig|206506.3.peg.1006"/>
<keyword evidence="1" id="KW-0677">Repeat</keyword>
<dbReference type="SUPFAM" id="SSF101898">
    <property type="entry name" value="NHL repeat"/>
    <property type="match status" value="1"/>
</dbReference>
<gene>
    <name evidence="3" type="ORF">AAV32_04645</name>
</gene>
<dbReference type="Proteomes" id="UP000078084">
    <property type="component" value="Unassembled WGS sequence"/>
</dbReference>